<evidence type="ECO:0000256" key="4">
    <source>
        <dbReference type="ARBA" id="ARBA00023329"/>
    </source>
</evidence>
<dbReference type="PANTHER" id="PTHR21514:SF0">
    <property type="entry name" value="AP-4 COMPLEX ACCESSORY SUBUNIT TEPSIN"/>
    <property type="match status" value="1"/>
</dbReference>
<name>A0AAX6DR18_IRIPA</name>
<protein>
    <submittedName>
        <fullName evidence="7">VHS domain-containing protein-like isoform X1</fullName>
    </submittedName>
</protein>
<evidence type="ECO:0000256" key="3">
    <source>
        <dbReference type="ARBA" id="ARBA00023034"/>
    </source>
</evidence>
<evidence type="ECO:0000259" key="6">
    <source>
        <dbReference type="PROSITE" id="PS50179"/>
    </source>
</evidence>
<keyword evidence="3" id="KW-0333">Golgi apparatus</keyword>
<proteinExistence type="predicted"/>
<keyword evidence="8" id="KW-1185">Reference proteome</keyword>
<dbReference type="CDD" id="cd03572">
    <property type="entry name" value="ENTH_like_Tepsin"/>
    <property type="match status" value="1"/>
</dbReference>
<dbReference type="SMART" id="SM00288">
    <property type="entry name" value="VHS"/>
    <property type="match status" value="1"/>
</dbReference>
<evidence type="ECO:0000256" key="1">
    <source>
        <dbReference type="ARBA" id="ARBA00004132"/>
    </source>
</evidence>
<accession>A0AAX6DR18</accession>
<gene>
    <name evidence="7" type="ORF">M6B38_230905</name>
</gene>
<comment type="caution">
    <text evidence="7">The sequence shown here is derived from an EMBL/GenBank/DDBJ whole genome shotgun (WGS) entry which is preliminary data.</text>
</comment>
<dbReference type="PANTHER" id="PTHR21514">
    <property type="entry name" value="AP-4 COMPLEX ACCESSORY SUBUNIT TEPSIN"/>
    <property type="match status" value="1"/>
</dbReference>
<comment type="subcellular location">
    <subcellularLocation>
        <location evidence="1">Cytoplasmic vesicle</location>
        <location evidence="1">Clathrin-coated vesicle</location>
    </subcellularLocation>
    <subcellularLocation>
        <location evidence="2">Golgi apparatus</location>
        <location evidence="2">trans-Golgi network</location>
    </subcellularLocation>
</comment>
<evidence type="ECO:0000313" key="8">
    <source>
        <dbReference type="Proteomes" id="UP001140949"/>
    </source>
</evidence>
<dbReference type="EMBL" id="JANAVB010042420">
    <property type="protein sequence ID" value="KAJ6794115.1"/>
    <property type="molecule type" value="Genomic_DNA"/>
</dbReference>
<evidence type="ECO:0000256" key="2">
    <source>
        <dbReference type="ARBA" id="ARBA00004601"/>
    </source>
</evidence>
<dbReference type="SUPFAM" id="SSF48464">
    <property type="entry name" value="ENTH/VHS domain"/>
    <property type="match status" value="1"/>
</dbReference>
<evidence type="ECO:0000256" key="5">
    <source>
        <dbReference type="SAM" id="MobiDB-lite"/>
    </source>
</evidence>
<dbReference type="Gene3D" id="1.25.40.90">
    <property type="match status" value="1"/>
</dbReference>
<dbReference type="InterPro" id="IPR039273">
    <property type="entry name" value="TEPSIN"/>
</dbReference>
<reference evidence="7" key="2">
    <citation type="submission" date="2023-04" db="EMBL/GenBank/DDBJ databases">
        <authorList>
            <person name="Bruccoleri R.E."/>
            <person name="Oakeley E.J."/>
            <person name="Faust A.-M."/>
            <person name="Dessus-Babus S."/>
            <person name="Altorfer M."/>
            <person name="Burckhardt D."/>
            <person name="Oertli M."/>
            <person name="Naumann U."/>
            <person name="Petersen F."/>
            <person name="Wong J."/>
        </authorList>
    </citation>
    <scope>NUCLEOTIDE SEQUENCE</scope>
    <source>
        <strain evidence="7">GSM-AAB239-AS_SAM_17_03QT</strain>
        <tissue evidence="7">Leaf</tissue>
    </source>
</reference>
<dbReference type="InterPro" id="IPR035802">
    <property type="entry name" value="ENTH/VHS_tepsin"/>
</dbReference>
<reference evidence="7" key="1">
    <citation type="journal article" date="2023" name="GigaByte">
        <title>Genome assembly of the bearded iris, Iris pallida Lam.</title>
        <authorList>
            <person name="Bruccoleri R.E."/>
            <person name="Oakeley E.J."/>
            <person name="Faust A.M.E."/>
            <person name="Altorfer M."/>
            <person name="Dessus-Babus S."/>
            <person name="Burckhardt D."/>
            <person name="Oertli M."/>
            <person name="Naumann U."/>
            <person name="Petersen F."/>
            <person name="Wong J."/>
        </authorList>
    </citation>
    <scope>NUCLEOTIDE SEQUENCE</scope>
    <source>
        <strain evidence="7">GSM-AAB239-AS_SAM_17_03QT</strain>
    </source>
</reference>
<feature type="domain" description="VHS" evidence="6">
    <location>
        <begin position="35"/>
        <end position="89"/>
    </location>
</feature>
<dbReference type="GO" id="GO:0035091">
    <property type="term" value="F:phosphatidylinositol binding"/>
    <property type="evidence" value="ECO:0007669"/>
    <property type="project" value="InterPro"/>
</dbReference>
<dbReference type="PROSITE" id="PS50179">
    <property type="entry name" value="VHS"/>
    <property type="match status" value="1"/>
</dbReference>
<dbReference type="InterPro" id="IPR002014">
    <property type="entry name" value="VHS_dom"/>
</dbReference>
<evidence type="ECO:0000313" key="7">
    <source>
        <dbReference type="EMBL" id="KAJ6794115.1"/>
    </source>
</evidence>
<dbReference type="Proteomes" id="UP001140949">
    <property type="component" value="Unassembled WGS sequence"/>
</dbReference>
<dbReference type="Pfam" id="PF01417">
    <property type="entry name" value="ENTH"/>
    <property type="match status" value="1"/>
</dbReference>
<dbReference type="GO" id="GO:0030136">
    <property type="term" value="C:clathrin-coated vesicle"/>
    <property type="evidence" value="ECO:0007669"/>
    <property type="project" value="UniProtKB-SubCell"/>
</dbReference>
<dbReference type="InterPro" id="IPR008942">
    <property type="entry name" value="ENTH_VHS"/>
</dbReference>
<sequence length="687" mass="75149">MDSSRRAVEAYWRSRMVDGVTSDEDKVAPVYKLDEICDLLRTSHASIVKEVSDYVLKRLDHKSPLVKQKTLRLIKYAVSKSGTEFRREMQRHSATMRQLFHYKGQPDPLKGDALNKAVRDTAHEAVSAIFASDDNKPVAPTEGIQKRIQGFGSTNCGMPTEDKKSFISEVVGIGLSTIAAAQSIRKNENGSYKSPNLRRSLTTEIDARDRYGGDDYDKGSYASAGPSKNAASGTWSQDLRTSIENTSGNENTSSSHTGIKSREERLLETIVTSGGVRLQPTRDAIQVFLAEALKLDALAMSHALDMKLQSHVWQVRMKACCVLESILRKKEEEQFSIIASYFSENRDSIVKCSELPQVSLREKANKVLSLLDGDQISGVGKSEKLSNAKPSPLPVVEMPDLIDTGEPDDFVTEASTQKQVDQSIGELTSSGSLVDDLFGSDPIADMSTNGSRSEDDPFSDVSFHVTGDKQQDDLFSGLTLDDKRYDHETKTAHSSESAVFDVFSSNNENFLQEKETDKNNVHELMSGLTLKGTVQDNKQPGASGIFSGASIDVSQQSGSMYANGAFSAGFGPSTYYPVPPMQYNMPPNMMLNPAFATQQVNYGAMGAFIAQQQLLFQNLGNMNTGYGQVTGAANDGGYSSSLPDIFQLPNNLVQSHGPVTSSKKEETKAFDFISDHLSAARDSKRVL</sequence>
<dbReference type="AlphaFoldDB" id="A0AAX6DR18"/>
<dbReference type="GO" id="GO:0043130">
    <property type="term" value="F:ubiquitin binding"/>
    <property type="evidence" value="ECO:0007669"/>
    <property type="project" value="InterPro"/>
</dbReference>
<dbReference type="GO" id="GO:0032588">
    <property type="term" value="C:trans-Golgi network membrane"/>
    <property type="evidence" value="ECO:0007669"/>
    <property type="project" value="TreeGrafter"/>
</dbReference>
<organism evidence="7 8">
    <name type="scientific">Iris pallida</name>
    <name type="common">Sweet iris</name>
    <dbReference type="NCBI Taxonomy" id="29817"/>
    <lineage>
        <taxon>Eukaryota</taxon>
        <taxon>Viridiplantae</taxon>
        <taxon>Streptophyta</taxon>
        <taxon>Embryophyta</taxon>
        <taxon>Tracheophyta</taxon>
        <taxon>Spermatophyta</taxon>
        <taxon>Magnoliopsida</taxon>
        <taxon>Liliopsida</taxon>
        <taxon>Asparagales</taxon>
        <taxon>Iridaceae</taxon>
        <taxon>Iridoideae</taxon>
        <taxon>Irideae</taxon>
        <taxon>Iris</taxon>
    </lineage>
</organism>
<feature type="region of interest" description="Disordered" evidence="5">
    <location>
        <begin position="439"/>
        <end position="465"/>
    </location>
</feature>
<dbReference type="InterPro" id="IPR013809">
    <property type="entry name" value="ENTH"/>
</dbReference>
<keyword evidence="4" id="KW-0968">Cytoplasmic vesicle</keyword>